<evidence type="ECO:0000256" key="4">
    <source>
        <dbReference type="ARBA" id="ARBA00022692"/>
    </source>
</evidence>
<reference evidence="11 12" key="1">
    <citation type="journal article" date="2023" name="BMC Biol.">
        <title>The compact genome of the sponge Oopsacas minuta (Hexactinellida) is lacking key metazoan core genes.</title>
        <authorList>
            <person name="Santini S."/>
            <person name="Schenkelaars Q."/>
            <person name="Jourda C."/>
            <person name="Duchesne M."/>
            <person name="Belahbib H."/>
            <person name="Rocher C."/>
            <person name="Selva M."/>
            <person name="Riesgo A."/>
            <person name="Vervoort M."/>
            <person name="Leys S.P."/>
            <person name="Kodjabachian L."/>
            <person name="Le Bivic A."/>
            <person name="Borchiellini C."/>
            <person name="Claverie J.M."/>
            <person name="Renard E."/>
        </authorList>
    </citation>
    <scope>NUCLEOTIDE SEQUENCE [LARGE SCALE GENOMIC DNA]</scope>
    <source>
        <strain evidence="11">SPO-2</strain>
    </source>
</reference>
<keyword evidence="3" id="KW-0808">Transferase</keyword>
<evidence type="ECO:0000313" key="12">
    <source>
        <dbReference type="Proteomes" id="UP001165289"/>
    </source>
</evidence>
<dbReference type="GO" id="GO:0001733">
    <property type="term" value="F:galactosylceramide sulfotransferase activity"/>
    <property type="evidence" value="ECO:0007669"/>
    <property type="project" value="InterPro"/>
</dbReference>
<name>A0AAV7JEZ2_9METZ</name>
<keyword evidence="8" id="KW-0472">Membrane</keyword>
<comment type="subcellular location">
    <subcellularLocation>
        <location evidence="1">Golgi apparatus membrane</location>
        <topology evidence="1">Single-pass type II membrane protein</topology>
    </subcellularLocation>
</comment>
<evidence type="ECO:0000256" key="8">
    <source>
        <dbReference type="ARBA" id="ARBA00023136"/>
    </source>
</evidence>
<comment type="caution">
    <text evidence="11">The sequence shown here is derived from an EMBL/GenBank/DDBJ whole genome shotgun (WGS) entry which is preliminary data.</text>
</comment>
<keyword evidence="9" id="KW-0325">Glycoprotein</keyword>
<evidence type="ECO:0000256" key="5">
    <source>
        <dbReference type="ARBA" id="ARBA00022968"/>
    </source>
</evidence>
<evidence type="ECO:0000256" key="9">
    <source>
        <dbReference type="ARBA" id="ARBA00023180"/>
    </source>
</evidence>
<evidence type="ECO:0000256" key="7">
    <source>
        <dbReference type="ARBA" id="ARBA00023034"/>
    </source>
</evidence>
<dbReference type="Proteomes" id="UP001165289">
    <property type="component" value="Unassembled WGS sequence"/>
</dbReference>
<dbReference type="AlphaFoldDB" id="A0AAV7JEZ2"/>
<dbReference type="Pfam" id="PF06990">
    <property type="entry name" value="Gal-3-0_sulfotr"/>
    <property type="match status" value="1"/>
</dbReference>
<protein>
    <submittedName>
        <fullName evidence="11">Galactose-3-O-sulfotransferase 2</fullName>
    </submittedName>
</protein>
<feature type="chain" id="PRO_5043888336" evidence="10">
    <location>
        <begin position="19"/>
        <end position="410"/>
    </location>
</feature>
<dbReference type="GO" id="GO:0000139">
    <property type="term" value="C:Golgi membrane"/>
    <property type="evidence" value="ECO:0007669"/>
    <property type="project" value="UniProtKB-SubCell"/>
</dbReference>
<evidence type="ECO:0000256" key="10">
    <source>
        <dbReference type="SAM" id="SignalP"/>
    </source>
</evidence>
<dbReference type="GO" id="GO:0009247">
    <property type="term" value="P:glycolipid biosynthetic process"/>
    <property type="evidence" value="ECO:0007669"/>
    <property type="project" value="InterPro"/>
</dbReference>
<comment type="similarity">
    <text evidence="2">Belongs to the galactose-3-O-sulfotransferase family.</text>
</comment>
<gene>
    <name evidence="11" type="ORF">LOD99_12354</name>
</gene>
<evidence type="ECO:0000256" key="6">
    <source>
        <dbReference type="ARBA" id="ARBA00022989"/>
    </source>
</evidence>
<evidence type="ECO:0000256" key="3">
    <source>
        <dbReference type="ARBA" id="ARBA00022679"/>
    </source>
</evidence>
<keyword evidence="5" id="KW-0735">Signal-anchor</keyword>
<feature type="signal peptide" evidence="10">
    <location>
        <begin position="1"/>
        <end position="18"/>
    </location>
</feature>
<accession>A0AAV7JEZ2</accession>
<dbReference type="PANTHER" id="PTHR14647:SF87">
    <property type="entry name" value="PUTATIVE-RELATED"/>
    <property type="match status" value="1"/>
</dbReference>
<dbReference type="EMBL" id="JAKMXF010000343">
    <property type="protein sequence ID" value="KAI6647358.1"/>
    <property type="molecule type" value="Genomic_DNA"/>
</dbReference>
<organism evidence="11 12">
    <name type="scientific">Oopsacas minuta</name>
    <dbReference type="NCBI Taxonomy" id="111878"/>
    <lineage>
        <taxon>Eukaryota</taxon>
        <taxon>Metazoa</taxon>
        <taxon>Porifera</taxon>
        <taxon>Hexactinellida</taxon>
        <taxon>Hexasterophora</taxon>
        <taxon>Lyssacinosida</taxon>
        <taxon>Leucopsacidae</taxon>
        <taxon>Oopsacas</taxon>
    </lineage>
</organism>
<proteinExistence type="inferred from homology"/>
<keyword evidence="7" id="KW-0333">Golgi apparatus</keyword>
<keyword evidence="10" id="KW-0732">Signal</keyword>
<dbReference type="Gene3D" id="3.40.50.300">
    <property type="entry name" value="P-loop containing nucleotide triphosphate hydrolases"/>
    <property type="match status" value="1"/>
</dbReference>
<keyword evidence="6" id="KW-1133">Transmembrane helix</keyword>
<evidence type="ECO:0000256" key="1">
    <source>
        <dbReference type="ARBA" id="ARBA00004323"/>
    </source>
</evidence>
<keyword evidence="4" id="KW-0812">Transmembrane</keyword>
<evidence type="ECO:0000313" key="11">
    <source>
        <dbReference type="EMBL" id="KAI6647358.1"/>
    </source>
</evidence>
<dbReference type="InterPro" id="IPR009729">
    <property type="entry name" value="Gal-3-0_sulfotransfrase"/>
</dbReference>
<dbReference type="InterPro" id="IPR027417">
    <property type="entry name" value="P-loop_NTPase"/>
</dbReference>
<dbReference type="PANTHER" id="PTHR14647">
    <property type="entry name" value="GALACTOSE-3-O-SULFOTRANSFERASE"/>
    <property type="match status" value="1"/>
</dbReference>
<dbReference type="SUPFAM" id="SSF52540">
    <property type="entry name" value="P-loop containing nucleoside triphosphate hydrolases"/>
    <property type="match status" value="1"/>
</dbReference>
<evidence type="ECO:0000256" key="2">
    <source>
        <dbReference type="ARBA" id="ARBA00008124"/>
    </source>
</evidence>
<sequence length="410" mass="48718">MIVLLTLFALDFLRTIQQDTHSMHWHQTYNPLVTTPKDSIVDLLHRNGTEQENTAWRCVNPDYIGDNARTSVALLKVHKTGSSTIGSILYRFGIRRGLSFIMPKKVSSYEYWPKTIDKCYQEFYPPCQQGRFDILNIHSRYNGRDILTKYMREDTYVIAPLRHPMDQMISGLYFYGFVNRLKMISKTIEDFLEHPNILTDEDPAVMWFMWNSMSYDIGLDDFDIPKGVKKSYLISKPKYIKEIDRFLNWTEENIDFFLIREKFDESLILLKDRLGWRMEDLVYFSLNTAAEPPKRNRRDTNRLRIKTEEFSYIDYLLYERMKLKLDRMIEEKGAELEVEVSKLRSLNKEFSEYCLEKVEVDPNLLGAVNVLSNKLKNEHKHDRCCFETAIDEKPYYNFIKAYMRNSCKLS</sequence>
<keyword evidence="12" id="KW-1185">Reference proteome</keyword>